<name>A0A7S0UYH0_9CHLO</name>
<dbReference type="EMBL" id="HBFM01012232">
    <property type="protein sequence ID" value="CAD8771266.1"/>
    <property type="molecule type" value="Transcribed_RNA"/>
</dbReference>
<accession>A0A7S0UYH0</accession>
<evidence type="ECO:0000259" key="2">
    <source>
        <dbReference type="PROSITE" id="PS51698"/>
    </source>
</evidence>
<dbReference type="InterPro" id="IPR003613">
    <property type="entry name" value="Ubox_domain"/>
</dbReference>
<dbReference type="PANTHER" id="PTHR46573">
    <property type="entry name" value="WD REPEAT, SAM AND U-BOX DOMAIN-CONTAINING PROTEIN 1"/>
    <property type="match status" value="1"/>
</dbReference>
<sequence length="260" mass="29367">MTWWNSLLDSLMKSRPTSTIVSICSIIVLGCLALQSQYFILQLFDDTDKQSRRFLNHLSNLVSKGSLTRSFLPPEFHELEPDSEGVYTYSAGKSCFNLLFRSSKETEGLWECSENGELWLTTEAVLDGDYNMFEPPTLFFITRLHFEYLLRCRASSNLKIQYPPPLDTSRAKRATDLAPDCLCCPISQELMSEPVVLPSGKTFDRRSVIKWLTSHGRDPTSGAPLAEDELFPNLALREVIEKWMAQDHVDGQSSGAVDLA</sequence>
<dbReference type="SMART" id="SM00504">
    <property type="entry name" value="Ubox"/>
    <property type="match status" value="1"/>
</dbReference>
<dbReference type="GO" id="GO:0016567">
    <property type="term" value="P:protein ubiquitination"/>
    <property type="evidence" value="ECO:0007669"/>
    <property type="project" value="UniProtKB-UniPathway"/>
</dbReference>
<dbReference type="Gene3D" id="3.30.40.10">
    <property type="entry name" value="Zinc/RING finger domain, C3HC4 (zinc finger)"/>
    <property type="match status" value="1"/>
</dbReference>
<dbReference type="SUPFAM" id="SSF57850">
    <property type="entry name" value="RING/U-box"/>
    <property type="match status" value="1"/>
</dbReference>
<dbReference type="InterPro" id="IPR052085">
    <property type="entry name" value="WD-SAM-U-box"/>
</dbReference>
<dbReference type="PROSITE" id="PS51698">
    <property type="entry name" value="U_BOX"/>
    <property type="match status" value="1"/>
</dbReference>
<organism evidence="3">
    <name type="scientific">Polytomella parva</name>
    <dbReference type="NCBI Taxonomy" id="51329"/>
    <lineage>
        <taxon>Eukaryota</taxon>
        <taxon>Viridiplantae</taxon>
        <taxon>Chlorophyta</taxon>
        <taxon>core chlorophytes</taxon>
        <taxon>Chlorophyceae</taxon>
        <taxon>CS clade</taxon>
        <taxon>Chlamydomonadales</taxon>
        <taxon>Chlamydomonadaceae</taxon>
        <taxon>Polytomella</taxon>
    </lineage>
</organism>
<dbReference type="InterPro" id="IPR013083">
    <property type="entry name" value="Znf_RING/FYVE/PHD"/>
</dbReference>
<proteinExistence type="predicted"/>
<dbReference type="UniPathway" id="UPA00143"/>
<evidence type="ECO:0000313" key="3">
    <source>
        <dbReference type="EMBL" id="CAD8771266.1"/>
    </source>
</evidence>
<dbReference type="PANTHER" id="PTHR46573:SF1">
    <property type="entry name" value="WD REPEAT, SAM AND U-BOX DOMAIN-CONTAINING PROTEIN 1"/>
    <property type="match status" value="1"/>
</dbReference>
<reference evidence="3" key="1">
    <citation type="submission" date="2021-01" db="EMBL/GenBank/DDBJ databases">
        <authorList>
            <person name="Corre E."/>
            <person name="Pelletier E."/>
            <person name="Niang G."/>
            <person name="Scheremetjew M."/>
            <person name="Finn R."/>
            <person name="Kale V."/>
            <person name="Holt S."/>
            <person name="Cochrane G."/>
            <person name="Meng A."/>
            <person name="Brown T."/>
            <person name="Cohen L."/>
        </authorList>
    </citation>
    <scope>NUCLEOTIDE SEQUENCE</scope>
    <source>
        <strain evidence="3">SAG 63-3</strain>
    </source>
</reference>
<keyword evidence="1" id="KW-0812">Transmembrane</keyword>
<keyword evidence="1" id="KW-1133">Transmembrane helix</keyword>
<evidence type="ECO:0000256" key="1">
    <source>
        <dbReference type="SAM" id="Phobius"/>
    </source>
</evidence>
<feature type="domain" description="U-box" evidence="2">
    <location>
        <begin position="177"/>
        <end position="250"/>
    </location>
</feature>
<feature type="transmembrane region" description="Helical" evidence="1">
    <location>
        <begin position="20"/>
        <end position="44"/>
    </location>
</feature>
<dbReference type="GO" id="GO:0004842">
    <property type="term" value="F:ubiquitin-protein transferase activity"/>
    <property type="evidence" value="ECO:0007669"/>
    <property type="project" value="InterPro"/>
</dbReference>
<dbReference type="AlphaFoldDB" id="A0A7S0UYH0"/>
<gene>
    <name evidence="3" type="ORF">PPAR00522_LOCUS7669</name>
</gene>
<keyword evidence="1" id="KW-0472">Membrane</keyword>
<protein>
    <recommendedName>
        <fullName evidence="2">U-box domain-containing protein</fullName>
    </recommendedName>
</protein>
<dbReference type="Pfam" id="PF04564">
    <property type="entry name" value="U-box"/>
    <property type="match status" value="1"/>
</dbReference>